<name>A0A2G9G2J7_9LAMI</name>
<feature type="region of interest" description="Disordered" evidence="1">
    <location>
        <begin position="36"/>
        <end position="56"/>
    </location>
</feature>
<reference evidence="4" key="1">
    <citation type="journal article" date="2018" name="Gigascience">
        <title>Genome assembly of the Pink Ipe (Handroanthus impetiginosus, Bignoniaceae), a highly valued, ecologically keystone Neotropical timber forest tree.</title>
        <authorList>
            <person name="Silva-Junior O.B."/>
            <person name="Grattapaglia D."/>
            <person name="Novaes E."/>
            <person name="Collevatti R.G."/>
        </authorList>
    </citation>
    <scope>NUCLEOTIDE SEQUENCE [LARGE SCALE GENOMIC DNA]</scope>
    <source>
        <strain evidence="4">cv. UFG-1</strain>
    </source>
</reference>
<evidence type="ECO:0000256" key="1">
    <source>
        <dbReference type="SAM" id="MobiDB-lite"/>
    </source>
</evidence>
<evidence type="ECO:0008006" key="5">
    <source>
        <dbReference type="Google" id="ProtNLM"/>
    </source>
</evidence>
<comment type="caution">
    <text evidence="3">The sequence shown here is derived from an EMBL/GenBank/DDBJ whole genome shotgun (WGS) entry which is preliminary data.</text>
</comment>
<dbReference type="OrthoDB" id="767900at2759"/>
<dbReference type="AlphaFoldDB" id="A0A2G9G2J7"/>
<keyword evidence="2" id="KW-0812">Transmembrane</keyword>
<evidence type="ECO:0000313" key="4">
    <source>
        <dbReference type="Proteomes" id="UP000231279"/>
    </source>
</evidence>
<sequence length="56" mass="6096">MGYVIVISLPVILFFLITAIACYLFGRARGHKENARLPQYYGPPVPAPPPLGGPDK</sequence>
<keyword evidence="4" id="KW-1185">Reference proteome</keyword>
<evidence type="ECO:0000313" key="3">
    <source>
        <dbReference type="EMBL" id="PIM99129.1"/>
    </source>
</evidence>
<gene>
    <name evidence="3" type="ORF">CDL12_28378</name>
</gene>
<feature type="transmembrane region" description="Helical" evidence="2">
    <location>
        <begin position="6"/>
        <end position="26"/>
    </location>
</feature>
<evidence type="ECO:0000256" key="2">
    <source>
        <dbReference type="SAM" id="Phobius"/>
    </source>
</evidence>
<protein>
    <recommendedName>
        <fullName evidence="5">Transmembrane protein</fullName>
    </recommendedName>
</protein>
<keyword evidence="2" id="KW-0472">Membrane</keyword>
<feature type="compositionally biased region" description="Pro residues" evidence="1">
    <location>
        <begin position="41"/>
        <end position="56"/>
    </location>
</feature>
<accession>A0A2G9G2J7</accession>
<dbReference type="Proteomes" id="UP000231279">
    <property type="component" value="Unassembled WGS sequence"/>
</dbReference>
<organism evidence="3 4">
    <name type="scientific">Handroanthus impetiginosus</name>
    <dbReference type="NCBI Taxonomy" id="429701"/>
    <lineage>
        <taxon>Eukaryota</taxon>
        <taxon>Viridiplantae</taxon>
        <taxon>Streptophyta</taxon>
        <taxon>Embryophyta</taxon>
        <taxon>Tracheophyta</taxon>
        <taxon>Spermatophyta</taxon>
        <taxon>Magnoliopsida</taxon>
        <taxon>eudicotyledons</taxon>
        <taxon>Gunneridae</taxon>
        <taxon>Pentapetalae</taxon>
        <taxon>asterids</taxon>
        <taxon>lamiids</taxon>
        <taxon>Lamiales</taxon>
        <taxon>Bignoniaceae</taxon>
        <taxon>Crescentiina</taxon>
        <taxon>Tabebuia alliance</taxon>
        <taxon>Handroanthus</taxon>
    </lineage>
</organism>
<dbReference type="EMBL" id="NKXS01007787">
    <property type="protein sequence ID" value="PIM99129.1"/>
    <property type="molecule type" value="Genomic_DNA"/>
</dbReference>
<proteinExistence type="predicted"/>
<keyword evidence="2" id="KW-1133">Transmembrane helix</keyword>